<dbReference type="RefSeq" id="WP_176978329.1">
    <property type="nucleotide sequence ID" value="NZ_JABZEO010000030.1"/>
</dbReference>
<evidence type="ECO:0000256" key="4">
    <source>
        <dbReference type="ARBA" id="ARBA00022768"/>
    </source>
</evidence>
<protein>
    <recommendedName>
        <fullName evidence="2 8">Elongation factor G</fullName>
        <shortName evidence="8">EF-G</shortName>
    </recommendedName>
</protein>
<feature type="domain" description="Tr-type G" evidence="9">
    <location>
        <begin position="8"/>
        <end position="290"/>
    </location>
</feature>
<dbReference type="NCBIfam" id="TIGR00231">
    <property type="entry name" value="small_GTP"/>
    <property type="match status" value="1"/>
</dbReference>
<dbReference type="InterPro" id="IPR047872">
    <property type="entry name" value="EFG_IV"/>
</dbReference>
<feature type="binding site" evidence="8">
    <location>
        <begin position="88"/>
        <end position="92"/>
    </location>
    <ligand>
        <name>GTP</name>
        <dbReference type="ChEBI" id="CHEBI:37565"/>
    </ligand>
</feature>
<dbReference type="CDD" id="cd01434">
    <property type="entry name" value="EFG_mtEFG1_IV"/>
    <property type="match status" value="1"/>
</dbReference>
<dbReference type="InterPro" id="IPR041095">
    <property type="entry name" value="EFG_II"/>
</dbReference>
<dbReference type="InterPro" id="IPR009022">
    <property type="entry name" value="EFG_III"/>
</dbReference>
<dbReference type="PANTHER" id="PTHR43261:SF1">
    <property type="entry name" value="RIBOSOME-RELEASING FACTOR 2, MITOCHONDRIAL"/>
    <property type="match status" value="1"/>
</dbReference>
<dbReference type="InterPro" id="IPR035649">
    <property type="entry name" value="EFG_V"/>
</dbReference>
<dbReference type="SMART" id="SM00838">
    <property type="entry name" value="EFG_C"/>
    <property type="match status" value="1"/>
</dbReference>
<dbReference type="Gene3D" id="2.40.30.10">
    <property type="entry name" value="Translation factors"/>
    <property type="match status" value="1"/>
</dbReference>
<dbReference type="Gene3D" id="3.30.230.10">
    <property type="match status" value="1"/>
</dbReference>
<evidence type="ECO:0000256" key="3">
    <source>
        <dbReference type="ARBA" id="ARBA00022741"/>
    </source>
</evidence>
<name>A0A850RJF7_9GAMM</name>
<evidence type="ECO:0000256" key="8">
    <source>
        <dbReference type="HAMAP-Rule" id="MF_00054"/>
    </source>
</evidence>
<dbReference type="InterPro" id="IPR031157">
    <property type="entry name" value="G_TR_CS"/>
</dbReference>
<dbReference type="PANTHER" id="PTHR43261">
    <property type="entry name" value="TRANSLATION ELONGATION FACTOR G-RELATED"/>
    <property type="match status" value="1"/>
</dbReference>
<dbReference type="GO" id="GO:0097216">
    <property type="term" value="F:guanosine tetraphosphate binding"/>
    <property type="evidence" value="ECO:0007669"/>
    <property type="project" value="UniProtKB-ARBA"/>
</dbReference>
<dbReference type="Pfam" id="PF14492">
    <property type="entry name" value="EFG_III"/>
    <property type="match status" value="1"/>
</dbReference>
<gene>
    <name evidence="8 10" type="primary">fusA</name>
    <name evidence="10" type="ORF">HW932_20520</name>
</gene>
<dbReference type="FunFam" id="3.40.50.300:FF:000029">
    <property type="entry name" value="Elongation factor G"/>
    <property type="match status" value="1"/>
</dbReference>
<dbReference type="Gene3D" id="3.40.50.300">
    <property type="entry name" value="P-loop containing nucleotide triphosphate hydrolases"/>
    <property type="match status" value="1"/>
</dbReference>
<dbReference type="FunFam" id="3.30.70.240:FF:000001">
    <property type="entry name" value="Elongation factor G"/>
    <property type="match status" value="1"/>
</dbReference>
<keyword evidence="6 8" id="KW-0342">GTP-binding</keyword>
<comment type="similarity">
    <text evidence="1 8">Belongs to the TRAFAC class translation factor GTPase superfamily. Classic translation factor GTPase family. EF-G/EF-2 subfamily.</text>
</comment>
<dbReference type="InterPro" id="IPR004540">
    <property type="entry name" value="Transl_elong_EFG/EF2"/>
</dbReference>
<feature type="binding site" evidence="8">
    <location>
        <begin position="142"/>
        <end position="145"/>
    </location>
    <ligand>
        <name>GTP</name>
        <dbReference type="ChEBI" id="CHEBI:37565"/>
    </ligand>
</feature>
<dbReference type="InterPro" id="IPR005225">
    <property type="entry name" value="Small_GTP-bd"/>
</dbReference>
<dbReference type="InterPro" id="IPR035647">
    <property type="entry name" value="EFG_III/V"/>
</dbReference>
<dbReference type="InterPro" id="IPR009000">
    <property type="entry name" value="Transl_B-barrel_sf"/>
</dbReference>
<dbReference type="PROSITE" id="PS00301">
    <property type="entry name" value="G_TR_1"/>
    <property type="match status" value="1"/>
</dbReference>
<dbReference type="Gene3D" id="3.30.70.870">
    <property type="entry name" value="Elongation Factor G (Translational Gtpase), domain 3"/>
    <property type="match status" value="1"/>
</dbReference>
<comment type="subcellular location">
    <subcellularLocation>
        <location evidence="8">Cytoplasm</location>
    </subcellularLocation>
</comment>
<reference evidence="10 11" key="1">
    <citation type="submission" date="2020-06" db="EMBL/GenBank/DDBJ databases">
        <title>Whole-genome sequence of Allochromatium humboldtianum DSM 21881, type strain.</title>
        <authorList>
            <person name="Kyndt J.A."/>
            <person name="Meyer T.E."/>
        </authorList>
    </citation>
    <scope>NUCLEOTIDE SEQUENCE [LARGE SCALE GENOMIC DNA]</scope>
    <source>
        <strain evidence="10 11">DSM 21881</strain>
    </source>
</reference>
<dbReference type="SUPFAM" id="SSF54211">
    <property type="entry name" value="Ribosomal protein S5 domain 2-like"/>
    <property type="match status" value="1"/>
</dbReference>
<keyword evidence="4 8" id="KW-0251">Elongation factor</keyword>
<comment type="function">
    <text evidence="7 8">Catalyzes the GTP-dependent ribosomal translocation step during translation elongation. During this step, the ribosome changes from the pre-translocational (PRE) to the post-translocational (POST) state as the newly formed A-site-bound peptidyl-tRNA and P-site-bound deacylated tRNA move to the P and E sites, respectively. Catalyzes the coordinated movement of the two tRNA molecules, the mRNA and conformational changes in the ribosome.</text>
</comment>
<dbReference type="NCBIfam" id="NF009381">
    <property type="entry name" value="PRK12740.1-5"/>
    <property type="match status" value="1"/>
</dbReference>
<evidence type="ECO:0000256" key="6">
    <source>
        <dbReference type="ARBA" id="ARBA00023134"/>
    </source>
</evidence>
<sequence>MARSTPIERYRNLGIMAHIDAGKTTTTERILFYTGVSHKLGETHDGSATMDWMEQEQERGITITSAATTCFWKGMALDRPEHRINIIDTPGHVDFTIEVERSLRVLDGACAVFCAVGGVEPQSETVWRQANKYGVPRLAFVNKMDRMGANFLRVVGQVKDRLGGNPVPLQLPIGAEEHFKGVIDLVKMKAILWDEESKGTKFEYGDIPADMVDDCEEWREKLVEAAAESSEELMEKYLEGEALTEDEIKAGLRARTLKSEIVPMLCGSAFKNKGVQAMLDAVLDYMPSPIDVPAIKGILDDKDESEGSREASDTAPFAALAFKIATDPFVGTLTFFRVYSGVLNSGDTLYNPVKGKKERIGRILQMHANNREEIKEVRAGDIAAAVGLKDVTTGDTLCDLNQIITLERMEFPEPVISVAVEPKTKGDQEKMGIALQKLAQEDPSFRVHTDEESGQTIISGMGELHLEIIVDRMRREFKVEANVGAPQVSYRETIRTSVEQDTKFARQSGGRGQYGHVLIRVEPMEAGGGYEFVNGIVGGTVPKEYIPAVDKGIQEAMKNGILAGFPMVDIKVTLYDGSYHEVDSSEMAFKIAGSMAIKEAAAKAKPVLLEPIMKVEVVTPEENMGDVMGDINSRRGMIQGMDDSPSGKIIRAEVPLSEMFGYATDLRSATQGRATYSMEFCKYNEVPASIAEAVSKKK</sequence>
<comment type="caution">
    <text evidence="10">The sequence shown here is derived from an EMBL/GenBank/DDBJ whole genome shotgun (WGS) entry which is preliminary data.</text>
</comment>
<feature type="binding site" evidence="8">
    <location>
        <begin position="17"/>
        <end position="24"/>
    </location>
    <ligand>
        <name>GTP</name>
        <dbReference type="ChEBI" id="CHEBI:37565"/>
    </ligand>
</feature>
<dbReference type="Pfam" id="PF03764">
    <property type="entry name" value="EFG_IV"/>
    <property type="match status" value="1"/>
</dbReference>
<dbReference type="InterPro" id="IPR000795">
    <property type="entry name" value="T_Tr_GTP-bd_dom"/>
</dbReference>
<dbReference type="SUPFAM" id="SSF52540">
    <property type="entry name" value="P-loop containing nucleoside triphosphate hydrolases"/>
    <property type="match status" value="1"/>
</dbReference>
<dbReference type="Pfam" id="PF00679">
    <property type="entry name" value="EFG_C"/>
    <property type="match status" value="1"/>
</dbReference>
<dbReference type="Proteomes" id="UP000592294">
    <property type="component" value="Unassembled WGS sequence"/>
</dbReference>
<dbReference type="InterPro" id="IPR027417">
    <property type="entry name" value="P-loop_NTPase"/>
</dbReference>
<dbReference type="SUPFAM" id="SSF50447">
    <property type="entry name" value="Translation proteins"/>
    <property type="match status" value="1"/>
</dbReference>
<evidence type="ECO:0000256" key="7">
    <source>
        <dbReference type="ARBA" id="ARBA00024731"/>
    </source>
</evidence>
<evidence type="ECO:0000313" key="10">
    <source>
        <dbReference type="EMBL" id="NVZ11637.1"/>
    </source>
</evidence>
<dbReference type="HAMAP" id="MF_00054_B">
    <property type="entry name" value="EF_G_EF_2_B"/>
    <property type="match status" value="1"/>
</dbReference>
<dbReference type="SMART" id="SM00889">
    <property type="entry name" value="EFG_IV"/>
    <property type="match status" value="1"/>
</dbReference>
<dbReference type="GO" id="GO:0003924">
    <property type="term" value="F:GTPase activity"/>
    <property type="evidence" value="ECO:0007669"/>
    <property type="project" value="InterPro"/>
</dbReference>
<dbReference type="InterPro" id="IPR014721">
    <property type="entry name" value="Ribsml_uS5_D2-typ_fold_subgr"/>
</dbReference>
<accession>A0A850RJF7</accession>
<dbReference type="AlphaFoldDB" id="A0A850RJF7"/>
<dbReference type="Pfam" id="PF03144">
    <property type="entry name" value="GTP_EFTU_D2"/>
    <property type="match status" value="1"/>
</dbReference>
<organism evidence="10 11">
    <name type="scientific">Allochromatium humboldtianum</name>
    <dbReference type="NCBI Taxonomy" id="504901"/>
    <lineage>
        <taxon>Bacteria</taxon>
        <taxon>Pseudomonadati</taxon>
        <taxon>Pseudomonadota</taxon>
        <taxon>Gammaproteobacteria</taxon>
        <taxon>Chromatiales</taxon>
        <taxon>Chromatiaceae</taxon>
        <taxon>Allochromatium</taxon>
    </lineage>
</organism>
<dbReference type="GO" id="GO:0005525">
    <property type="term" value="F:GTP binding"/>
    <property type="evidence" value="ECO:0007669"/>
    <property type="project" value="UniProtKB-UniRule"/>
</dbReference>
<dbReference type="EMBL" id="JABZEO010000030">
    <property type="protein sequence ID" value="NVZ11637.1"/>
    <property type="molecule type" value="Genomic_DNA"/>
</dbReference>
<dbReference type="FunFam" id="3.30.70.870:FF:000001">
    <property type="entry name" value="Elongation factor G"/>
    <property type="match status" value="1"/>
</dbReference>
<evidence type="ECO:0000256" key="2">
    <source>
        <dbReference type="ARBA" id="ARBA00017872"/>
    </source>
</evidence>
<dbReference type="FunFam" id="2.40.30.10:FF:000006">
    <property type="entry name" value="Elongation factor G"/>
    <property type="match status" value="1"/>
</dbReference>
<evidence type="ECO:0000313" key="11">
    <source>
        <dbReference type="Proteomes" id="UP000592294"/>
    </source>
</evidence>
<dbReference type="Gene3D" id="3.30.70.240">
    <property type="match status" value="1"/>
</dbReference>
<dbReference type="GO" id="GO:0003746">
    <property type="term" value="F:translation elongation factor activity"/>
    <property type="evidence" value="ECO:0007669"/>
    <property type="project" value="UniProtKB-UniRule"/>
</dbReference>
<evidence type="ECO:0000256" key="1">
    <source>
        <dbReference type="ARBA" id="ARBA00005870"/>
    </source>
</evidence>
<dbReference type="SUPFAM" id="SSF54980">
    <property type="entry name" value="EF-G C-terminal domain-like"/>
    <property type="match status" value="2"/>
</dbReference>
<dbReference type="PROSITE" id="PS51722">
    <property type="entry name" value="G_TR_2"/>
    <property type="match status" value="1"/>
</dbReference>
<dbReference type="GO" id="GO:0005737">
    <property type="term" value="C:cytoplasm"/>
    <property type="evidence" value="ECO:0007669"/>
    <property type="project" value="UniProtKB-SubCell"/>
</dbReference>
<dbReference type="InterPro" id="IPR004161">
    <property type="entry name" value="EFTu-like_2"/>
</dbReference>
<keyword evidence="11" id="KW-1185">Reference proteome</keyword>
<dbReference type="CDD" id="cd16262">
    <property type="entry name" value="EFG_III"/>
    <property type="match status" value="1"/>
</dbReference>
<keyword evidence="5 8" id="KW-0648">Protein biosynthesis</keyword>
<dbReference type="InterPro" id="IPR000640">
    <property type="entry name" value="EFG_V-like"/>
</dbReference>
<dbReference type="Pfam" id="PF00009">
    <property type="entry name" value="GTP_EFTU"/>
    <property type="match status" value="1"/>
</dbReference>
<dbReference type="CDD" id="cd01886">
    <property type="entry name" value="EF-G"/>
    <property type="match status" value="1"/>
</dbReference>
<dbReference type="CDD" id="cd04088">
    <property type="entry name" value="EFG_mtEFG_II"/>
    <property type="match status" value="1"/>
</dbReference>
<dbReference type="PRINTS" id="PR00315">
    <property type="entry name" value="ELONGATNFCT"/>
</dbReference>
<dbReference type="InterPro" id="IPR005517">
    <property type="entry name" value="Transl_elong_EFG/EF2_IV"/>
</dbReference>
<evidence type="ECO:0000259" key="9">
    <source>
        <dbReference type="PROSITE" id="PS51722"/>
    </source>
</evidence>
<evidence type="ECO:0000256" key="5">
    <source>
        <dbReference type="ARBA" id="ARBA00022917"/>
    </source>
</evidence>
<dbReference type="CDD" id="cd03713">
    <property type="entry name" value="EFG_mtEFG_C"/>
    <property type="match status" value="1"/>
</dbReference>
<dbReference type="FunFam" id="3.30.230.10:FF:000003">
    <property type="entry name" value="Elongation factor G"/>
    <property type="match status" value="1"/>
</dbReference>
<keyword evidence="8" id="KW-0963">Cytoplasm</keyword>
<keyword evidence="3 8" id="KW-0547">Nucleotide-binding</keyword>
<dbReference type="InterPro" id="IPR020568">
    <property type="entry name" value="Ribosomal_Su5_D2-typ_SF"/>
</dbReference>
<dbReference type="GO" id="GO:0032790">
    <property type="term" value="P:ribosome disassembly"/>
    <property type="evidence" value="ECO:0007669"/>
    <property type="project" value="TreeGrafter"/>
</dbReference>
<dbReference type="NCBIfam" id="TIGR00484">
    <property type="entry name" value="EF-G"/>
    <property type="match status" value="1"/>
</dbReference>
<proteinExistence type="inferred from homology"/>